<reference evidence="1" key="1">
    <citation type="submission" date="2014-09" db="EMBL/GenBank/DDBJ databases">
        <authorList>
            <person name="Magalhaes I.L.F."/>
            <person name="Oliveira U."/>
            <person name="Santos F.R."/>
            <person name="Vidigal T.H.D.A."/>
            <person name="Brescovit A.D."/>
            <person name="Santos A.J."/>
        </authorList>
    </citation>
    <scope>NUCLEOTIDE SEQUENCE</scope>
    <source>
        <tissue evidence="1">Shoot tissue taken approximately 20 cm above the soil surface</tissue>
    </source>
</reference>
<name>A0A0A9CSC2_ARUDO</name>
<protein>
    <submittedName>
        <fullName evidence="1">Uncharacterized protein</fullName>
    </submittedName>
</protein>
<evidence type="ECO:0000313" key="1">
    <source>
        <dbReference type="EMBL" id="JAD76285.1"/>
    </source>
</evidence>
<proteinExistence type="predicted"/>
<organism evidence="1">
    <name type="scientific">Arundo donax</name>
    <name type="common">Giant reed</name>
    <name type="synonym">Donax arundinaceus</name>
    <dbReference type="NCBI Taxonomy" id="35708"/>
    <lineage>
        <taxon>Eukaryota</taxon>
        <taxon>Viridiplantae</taxon>
        <taxon>Streptophyta</taxon>
        <taxon>Embryophyta</taxon>
        <taxon>Tracheophyta</taxon>
        <taxon>Spermatophyta</taxon>
        <taxon>Magnoliopsida</taxon>
        <taxon>Liliopsida</taxon>
        <taxon>Poales</taxon>
        <taxon>Poaceae</taxon>
        <taxon>PACMAD clade</taxon>
        <taxon>Arundinoideae</taxon>
        <taxon>Arundineae</taxon>
        <taxon>Arundo</taxon>
    </lineage>
</organism>
<accession>A0A0A9CSC2</accession>
<reference evidence="1" key="2">
    <citation type="journal article" date="2015" name="Data Brief">
        <title>Shoot transcriptome of the giant reed, Arundo donax.</title>
        <authorList>
            <person name="Barrero R.A."/>
            <person name="Guerrero F.D."/>
            <person name="Moolhuijzen P."/>
            <person name="Goolsby J.A."/>
            <person name="Tidwell J."/>
            <person name="Bellgard S.E."/>
            <person name="Bellgard M.I."/>
        </authorList>
    </citation>
    <scope>NUCLEOTIDE SEQUENCE</scope>
    <source>
        <tissue evidence="1">Shoot tissue taken approximately 20 cm above the soil surface</tissue>
    </source>
</reference>
<dbReference type="EMBL" id="GBRH01221610">
    <property type="protein sequence ID" value="JAD76285.1"/>
    <property type="molecule type" value="Transcribed_RNA"/>
</dbReference>
<dbReference type="AlphaFoldDB" id="A0A0A9CSC2"/>
<sequence length="68" mass="7703">MSDTDGYSKVTIQLTGGSQYKGQSFLHGKIHQMRSSLLPFHNALQSCHILPSHSFDEEKYLTKTEIPH</sequence>